<name>A0A5J4R1N8_9ZZZZ</name>
<evidence type="ECO:0000256" key="4">
    <source>
        <dbReference type="ARBA" id="ARBA00022989"/>
    </source>
</evidence>
<protein>
    <recommendedName>
        <fullName evidence="8">YjgP/YjgQ family permease</fullName>
    </recommendedName>
</protein>
<comment type="subcellular location">
    <subcellularLocation>
        <location evidence="1">Cell membrane</location>
        <topology evidence="1">Multi-pass membrane protein</topology>
    </subcellularLocation>
</comment>
<dbReference type="GO" id="GO:0043190">
    <property type="term" value="C:ATP-binding cassette (ABC) transporter complex"/>
    <property type="evidence" value="ECO:0007669"/>
    <property type="project" value="TreeGrafter"/>
</dbReference>
<proteinExistence type="predicted"/>
<organism evidence="7">
    <name type="scientific">termite gut metagenome</name>
    <dbReference type="NCBI Taxonomy" id="433724"/>
    <lineage>
        <taxon>unclassified sequences</taxon>
        <taxon>metagenomes</taxon>
        <taxon>organismal metagenomes</taxon>
    </lineage>
</organism>
<evidence type="ECO:0008006" key="8">
    <source>
        <dbReference type="Google" id="ProtNLM"/>
    </source>
</evidence>
<dbReference type="InterPro" id="IPR005495">
    <property type="entry name" value="LptG/LptF_permease"/>
</dbReference>
<dbReference type="EMBL" id="SNRY01001885">
    <property type="protein sequence ID" value="KAA6328047.1"/>
    <property type="molecule type" value="Genomic_DNA"/>
</dbReference>
<gene>
    <name evidence="7" type="ORF">EZS27_023011</name>
</gene>
<comment type="caution">
    <text evidence="7">The sequence shown here is derived from an EMBL/GenBank/DDBJ whole genome shotgun (WGS) entry which is preliminary data.</text>
</comment>
<feature type="transmembrane region" description="Helical" evidence="6">
    <location>
        <begin position="21"/>
        <end position="38"/>
    </location>
</feature>
<keyword evidence="2" id="KW-1003">Cell membrane</keyword>
<feature type="transmembrane region" description="Helical" evidence="6">
    <location>
        <begin position="283"/>
        <end position="300"/>
    </location>
</feature>
<feature type="transmembrane region" description="Helical" evidence="6">
    <location>
        <begin position="58"/>
        <end position="82"/>
    </location>
</feature>
<keyword evidence="4 6" id="KW-1133">Transmembrane helix</keyword>
<evidence type="ECO:0000256" key="6">
    <source>
        <dbReference type="SAM" id="Phobius"/>
    </source>
</evidence>
<dbReference type="PANTHER" id="PTHR33529">
    <property type="entry name" value="SLR0882 PROTEIN-RELATED"/>
    <property type="match status" value="1"/>
</dbReference>
<keyword evidence="3 6" id="KW-0812">Transmembrane</keyword>
<dbReference type="AlphaFoldDB" id="A0A5J4R1N8"/>
<feature type="transmembrane region" description="Helical" evidence="6">
    <location>
        <begin position="109"/>
        <end position="128"/>
    </location>
</feature>
<dbReference type="PANTHER" id="PTHR33529:SF8">
    <property type="entry name" value="PERMEASE, YJGP_YJGQ FAMILY"/>
    <property type="match status" value="1"/>
</dbReference>
<reference evidence="7" key="1">
    <citation type="submission" date="2019-03" db="EMBL/GenBank/DDBJ databases">
        <title>Single cell metagenomics reveals metabolic interactions within the superorganism composed of flagellate Streblomastix strix and complex community of Bacteroidetes bacteria on its surface.</title>
        <authorList>
            <person name="Treitli S.C."/>
            <person name="Kolisko M."/>
            <person name="Husnik F."/>
            <person name="Keeling P."/>
            <person name="Hampl V."/>
        </authorList>
    </citation>
    <scope>NUCLEOTIDE SEQUENCE</scope>
    <source>
        <strain evidence="7">STM</strain>
    </source>
</reference>
<evidence type="ECO:0000256" key="2">
    <source>
        <dbReference type="ARBA" id="ARBA00022475"/>
    </source>
</evidence>
<evidence type="ECO:0000313" key="7">
    <source>
        <dbReference type="EMBL" id="KAA6328047.1"/>
    </source>
</evidence>
<feature type="transmembrane region" description="Helical" evidence="6">
    <location>
        <begin position="340"/>
        <end position="360"/>
    </location>
</feature>
<keyword evidence="5 6" id="KW-0472">Membrane</keyword>
<feature type="transmembrane region" description="Helical" evidence="6">
    <location>
        <begin position="312"/>
        <end position="334"/>
    </location>
</feature>
<evidence type="ECO:0000256" key="5">
    <source>
        <dbReference type="ARBA" id="ARBA00023136"/>
    </source>
</evidence>
<accession>A0A5J4R1N8</accession>
<sequence length="363" mass="41592">MNRKILKRLDVYIIKKFLGTYLLAIALIISIAVVFDYSEKADKLTSNDAPWYAIVFDYYLNFIPYFANLFSSLFVFIAVIFFTSKLAENSEIIAMFSAGVSFKRLMRPYMIAASVIALSTYILGSYVIPKGSVTRINFEDTYYKKKKMTTARNVQLEVDTGVIAYIQRFEDYSKTGYRFLLDKFEDKKLVSHLTASSIVYDTTAVYKWIIKDYMIREFNGNRESIRRGDKIDSVIVMEPSDFLIMNKQQEMLTATQLSAYIDKQKKRGFGNIKEFEIEYHKRIAMSFASFILTTIGLCISSKKTKGGMGLHLGIGLVLSFSYILFQTISATFAINGNMPPIIAVWIPNILYALIAGYLYLKFE</sequence>
<dbReference type="Pfam" id="PF03739">
    <property type="entry name" value="LptF_LptG"/>
    <property type="match status" value="1"/>
</dbReference>
<evidence type="ECO:0000256" key="1">
    <source>
        <dbReference type="ARBA" id="ARBA00004651"/>
    </source>
</evidence>
<evidence type="ECO:0000256" key="3">
    <source>
        <dbReference type="ARBA" id="ARBA00022692"/>
    </source>
</evidence>
<dbReference type="GO" id="GO:0015920">
    <property type="term" value="P:lipopolysaccharide transport"/>
    <property type="evidence" value="ECO:0007669"/>
    <property type="project" value="TreeGrafter"/>
</dbReference>